<name>A0A1B9G2Y2_9TREE</name>
<dbReference type="KEGG" id="kbi:30209601"/>
<dbReference type="Proteomes" id="UP000092730">
    <property type="component" value="Chromosome 4"/>
</dbReference>
<evidence type="ECO:0000313" key="3">
    <source>
        <dbReference type="Proteomes" id="UP000092730"/>
    </source>
</evidence>
<dbReference type="GeneID" id="30209601"/>
<dbReference type="EMBL" id="KI894021">
    <property type="protein sequence ID" value="OCF25383.1"/>
    <property type="molecule type" value="Genomic_DNA"/>
</dbReference>
<reference evidence="1" key="1">
    <citation type="submission" date="2013-07" db="EMBL/GenBank/DDBJ databases">
        <title>The Genome Sequence of Cryptococcus bestiolae CBS10118.</title>
        <authorList>
            <consortium name="The Broad Institute Genome Sequencing Platform"/>
            <person name="Cuomo C."/>
            <person name="Litvintseva A."/>
            <person name="Chen Y."/>
            <person name="Heitman J."/>
            <person name="Sun S."/>
            <person name="Springer D."/>
            <person name="Dromer F."/>
            <person name="Young S.K."/>
            <person name="Zeng Q."/>
            <person name="Gargeya S."/>
            <person name="Fitzgerald M."/>
            <person name="Abouelleil A."/>
            <person name="Alvarado L."/>
            <person name="Berlin A.M."/>
            <person name="Chapman S.B."/>
            <person name="Dewar J."/>
            <person name="Goldberg J."/>
            <person name="Griggs A."/>
            <person name="Gujja S."/>
            <person name="Hansen M."/>
            <person name="Howarth C."/>
            <person name="Imamovic A."/>
            <person name="Larimer J."/>
            <person name="McCowan C."/>
            <person name="Murphy C."/>
            <person name="Pearson M."/>
            <person name="Priest M."/>
            <person name="Roberts A."/>
            <person name="Saif S."/>
            <person name="Shea T."/>
            <person name="Sykes S."/>
            <person name="Wortman J."/>
            <person name="Nusbaum C."/>
            <person name="Birren B."/>
        </authorList>
    </citation>
    <scope>NUCLEOTIDE SEQUENCE [LARGE SCALE GENOMIC DNA]</scope>
    <source>
        <strain evidence="1">CBS 10118</strain>
    </source>
</reference>
<dbReference type="VEuPathDB" id="FungiDB:I302_05202"/>
<protein>
    <submittedName>
        <fullName evidence="1">Uncharacterized protein</fullName>
    </submittedName>
</protein>
<dbReference type="EMBL" id="CP144544">
    <property type="protein sequence ID" value="WVW84048.1"/>
    <property type="molecule type" value="Genomic_DNA"/>
</dbReference>
<evidence type="ECO:0000313" key="1">
    <source>
        <dbReference type="EMBL" id="OCF25383.1"/>
    </source>
</evidence>
<evidence type="ECO:0000313" key="2">
    <source>
        <dbReference type="EMBL" id="WVW84048.1"/>
    </source>
</evidence>
<gene>
    <name evidence="1" type="ORF">I302_05202</name>
    <name evidence="2" type="ORF">I302_106076</name>
</gene>
<proteinExistence type="predicted"/>
<dbReference type="RefSeq" id="XP_019046453.1">
    <property type="nucleotide sequence ID" value="XM_019191823.1"/>
</dbReference>
<reference evidence="2" key="4">
    <citation type="submission" date="2024-02" db="EMBL/GenBank/DDBJ databases">
        <title>Comparative genomics of Cryptococcus and Kwoniella reveals pathogenesis evolution and contrasting modes of karyotype evolution via chromosome fusion or intercentromeric recombination.</title>
        <authorList>
            <person name="Coelho M.A."/>
            <person name="David-Palma M."/>
            <person name="Shea T."/>
            <person name="Bowers K."/>
            <person name="McGinley-Smith S."/>
            <person name="Mohammad A.W."/>
            <person name="Gnirke A."/>
            <person name="Yurkov A.M."/>
            <person name="Nowrousian M."/>
            <person name="Sun S."/>
            <person name="Cuomo C.A."/>
            <person name="Heitman J."/>
        </authorList>
    </citation>
    <scope>NUCLEOTIDE SEQUENCE</scope>
    <source>
        <strain evidence="2">CBS 10118</strain>
    </source>
</reference>
<reference evidence="2" key="2">
    <citation type="submission" date="2013-07" db="EMBL/GenBank/DDBJ databases">
        <authorList>
            <consortium name="The Broad Institute Genome Sequencing Platform"/>
            <person name="Cuomo C."/>
            <person name="Litvintseva A."/>
            <person name="Chen Y."/>
            <person name="Heitman J."/>
            <person name="Sun S."/>
            <person name="Springer D."/>
            <person name="Dromer F."/>
            <person name="Young S.K."/>
            <person name="Zeng Q."/>
            <person name="Gargeya S."/>
            <person name="Fitzgerald M."/>
            <person name="Abouelleil A."/>
            <person name="Alvarado L."/>
            <person name="Berlin A.M."/>
            <person name="Chapman S.B."/>
            <person name="Dewar J."/>
            <person name="Goldberg J."/>
            <person name="Griggs A."/>
            <person name="Gujja S."/>
            <person name="Hansen M."/>
            <person name="Howarth C."/>
            <person name="Imamovic A."/>
            <person name="Larimer J."/>
            <person name="McCowan C."/>
            <person name="Murphy C."/>
            <person name="Pearson M."/>
            <person name="Priest M."/>
            <person name="Roberts A."/>
            <person name="Saif S."/>
            <person name="Shea T."/>
            <person name="Sykes S."/>
            <person name="Wortman J."/>
            <person name="Nusbaum C."/>
            <person name="Birren B."/>
        </authorList>
    </citation>
    <scope>NUCLEOTIDE SEQUENCE</scope>
    <source>
        <strain evidence="2">CBS 10118</strain>
    </source>
</reference>
<reference evidence="1" key="3">
    <citation type="submission" date="2014-01" db="EMBL/GenBank/DDBJ databases">
        <title>Evolution of pathogenesis and genome organization in the Tremellales.</title>
        <authorList>
            <person name="Cuomo C."/>
            <person name="Litvintseva A."/>
            <person name="Heitman J."/>
            <person name="Chen Y."/>
            <person name="Sun S."/>
            <person name="Springer D."/>
            <person name="Dromer F."/>
            <person name="Young S."/>
            <person name="Zeng Q."/>
            <person name="Chapman S."/>
            <person name="Gujja S."/>
            <person name="Saif S."/>
            <person name="Birren B."/>
        </authorList>
    </citation>
    <scope>NUCLEOTIDE SEQUENCE</scope>
    <source>
        <strain evidence="1">CBS 10118</strain>
    </source>
</reference>
<sequence>MMSQDLMKDLNTHILSGIGNYQRSSSGSIWGKPSEYLTIEDPDIPAFFQSVGKVKEQTHKATLDPSEYSDCMSKFDGLKQKVKAVLEGRGATILKETRQNGDSSLTWAENWAQVSYLQYALTQIYSDPSGKPETLSDKDVFSLLPGPAMDEWSRLSRDTQSGQ</sequence>
<accession>A0A1B9G2Y2</accession>
<keyword evidence="3" id="KW-1185">Reference proteome</keyword>
<dbReference type="AlphaFoldDB" id="A0A1B9G2Y2"/>
<organism evidence="1">
    <name type="scientific">Kwoniella bestiolae CBS 10118</name>
    <dbReference type="NCBI Taxonomy" id="1296100"/>
    <lineage>
        <taxon>Eukaryota</taxon>
        <taxon>Fungi</taxon>
        <taxon>Dikarya</taxon>
        <taxon>Basidiomycota</taxon>
        <taxon>Agaricomycotina</taxon>
        <taxon>Tremellomycetes</taxon>
        <taxon>Tremellales</taxon>
        <taxon>Cryptococcaceae</taxon>
        <taxon>Kwoniella</taxon>
    </lineage>
</organism>